<dbReference type="AlphaFoldDB" id="A0A5B7BTK3"/>
<gene>
    <name evidence="2" type="ORF">Din_039844</name>
</gene>
<sequence>MDDLPPPLILDILSRLNDSTDLARCRLASKTLNALSHEVRFINLQCSFERYTKSRSPETKSLITPFKTIFKTLISNSRNVESVSIGVEKTLRGISFDELEDESDDLYLTDVNFVSEWLPGVSGLLRSISISDFWIQSCWRRSQVLSLISSCCHSLLELQLKNAWLSVDGLNPMPQLTSLTLEFIRLDDEDLNKVNSCFPSLQVLNLIGVGGLKDPRIHLLRLRTCQWTVSNAPLSLTIVAPNLVKLKLKCVKPKSLVIETPLLSDFHLSLEKANNFEVNEFHNLKSLQLESTDLCSLIGTFRSGRTVKYLKADSPKWAQSLEMTNFSLDELFNVFPNVSSLTLGPGAWSETETCFHAGGLEIRSGMKVLKEMIAYLVLHDVDITLSFILSVLEKCTNLTDVALLIHREVDSNIASNLISRCMAHCPRVRWRWGMWKEGMKDTWVSDAI</sequence>
<evidence type="ECO:0000259" key="1">
    <source>
        <dbReference type="Pfam" id="PF12937"/>
    </source>
</evidence>
<protein>
    <submittedName>
        <fullName evidence="2">Putative F-box/RNI-like superfamily protein</fullName>
    </submittedName>
</protein>
<dbReference type="InterPro" id="IPR044809">
    <property type="entry name" value="AUF1-like"/>
</dbReference>
<accession>A0A5B7BTK3</accession>
<proteinExistence type="predicted"/>
<dbReference type="CDD" id="cd09917">
    <property type="entry name" value="F-box_SF"/>
    <property type="match status" value="1"/>
</dbReference>
<organism evidence="2">
    <name type="scientific">Davidia involucrata</name>
    <name type="common">Dove tree</name>
    <dbReference type="NCBI Taxonomy" id="16924"/>
    <lineage>
        <taxon>Eukaryota</taxon>
        <taxon>Viridiplantae</taxon>
        <taxon>Streptophyta</taxon>
        <taxon>Embryophyta</taxon>
        <taxon>Tracheophyta</taxon>
        <taxon>Spermatophyta</taxon>
        <taxon>Magnoliopsida</taxon>
        <taxon>eudicotyledons</taxon>
        <taxon>Gunneridae</taxon>
        <taxon>Pentapetalae</taxon>
        <taxon>asterids</taxon>
        <taxon>Cornales</taxon>
        <taxon>Nyssaceae</taxon>
        <taxon>Davidia</taxon>
    </lineage>
</organism>
<dbReference type="InterPro" id="IPR036047">
    <property type="entry name" value="F-box-like_dom_sf"/>
</dbReference>
<dbReference type="InterPro" id="IPR032675">
    <property type="entry name" value="LRR_dom_sf"/>
</dbReference>
<dbReference type="SUPFAM" id="SSF81383">
    <property type="entry name" value="F-box domain"/>
    <property type="match status" value="1"/>
</dbReference>
<dbReference type="SUPFAM" id="SSF52047">
    <property type="entry name" value="RNI-like"/>
    <property type="match status" value="1"/>
</dbReference>
<evidence type="ECO:0000313" key="2">
    <source>
        <dbReference type="EMBL" id="MPA70403.1"/>
    </source>
</evidence>
<dbReference type="Pfam" id="PF12937">
    <property type="entry name" value="F-box-like"/>
    <property type="match status" value="1"/>
</dbReference>
<dbReference type="Gene3D" id="3.80.10.10">
    <property type="entry name" value="Ribonuclease Inhibitor"/>
    <property type="match status" value="1"/>
</dbReference>
<dbReference type="EMBL" id="GHES01039844">
    <property type="protein sequence ID" value="MPA70403.1"/>
    <property type="molecule type" value="Transcribed_RNA"/>
</dbReference>
<name>A0A5B7BTK3_DAVIN</name>
<reference evidence="2" key="1">
    <citation type="submission" date="2019-08" db="EMBL/GenBank/DDBJ databases">
        <title>Reference gene set and small RNA set construction with multiple tissues from Davidia involucrata Baill.</title>
        <authorList>
            <person name="Yang H."/>
            <person name="Zhou C."/>
            <person name="Li G."/>
            <person name="Wang J."/>
            <person name="Gao P."/>
            <person name="Wang M."/>
            <person name="Wang R."/>
            <person name="Zhao Y."/>
        </authorList>
    </citation>
    <scope>NUCLEOTIDE SEQUENCE</scope>
    <source>
        <tissue evidence="2">Mixed with DoveR01_LX</tissue>
    </source>
</reference>
<dbReference type="PANTHER" id="PTHR31215">
    <property type="entry name" value="OS05G0510400 PROTEIN-RELATED"/>
    <property type="match status" value="1"/>
</dbReference>
<dbReference type="InterPro" id="IPR001810">
    <property type="entry name" value="F-box_dom"/>
</dbReference>
<feature type="domain" description="F-box" evidence="1">
    <location>
        <begin position="1"/>
        <end position="37"/>
    </location>
</feature>